<feature type="region of interest" description="Disordered" evidence="1">
    <location>
        <begin position="1"/>
        <end position="21"/>
    </location>
</feature>
<keyword evidence="4" id="KW-1185">Reference proteome</keyword>
<evidence type="ECO:0000256" key="1">
    <source>
        <dbReference type="SAM" id="MobiDB-lite"/>
    </source>
</evidence>
<dbReference type="Gene3D" id="1.10.287.1080">
    <property type="entry name" value="MazG-like"/>
    <property type="match status" value="1"/>
</dbReference>
<dbReference type="Proteomes" id="UP000285456">
    <property type="component" value="Unassembled WGS sequence"/>
</dbReference>
<dbReference type="EMBL" id="QWEH01000007">
    <property type="protein sequence ID" value="RHW31849.1"/>
    <property type="molecule type" value="Genomic_DNA"/>
</dbReference>
<reference evidence="3 4" key="1">
    <citation type="journal article" date="2007" name="Int. J. Syst. Evol. Microbiol.">
        <title>Oceanobacillus profundus sp. nov., isolated from a deep-sea sediment core.</title>
        <authorList>
            <person name="Kim Y.G."/>
            <person name="Choi D.H."/>
            <person name="Hyun S."/>
            <person name="Cho B.C."/>
        </authorList>
    </citation>
    <scope>NUCLEOTIDE SEQUENCE [LARGE SCALE GENOMIC DNA]</scope>
    <source>
        <strain evidence="3 4">DSM 18246</strain>
    </source>
</reference>
<keyword evidence="3" id="KW-0378">Hydrolase</keyword>
<dbReference type="InterPro" id="IPR011379">
    <property type="entry name" value="MazG-related_GP37"/>
</dbReference>
<dbReference type="InterPro" id="IPR004518">
    <property type="entry name" value="MazG-like_dom"/>
</dbReference>
<comment type="caution">
    <text evidence="3">The sequence shown here is derived from an EMBL/GenBank/DDBJ whole genome shotgun (WGS) entry which is preliminary data.</text>
</comment>
<evidence type="ECO:0000259" key="2">
    <source>
        <dbReference type="Pfam" id="PF03819"/>
    </source>
</evidence>
<dbReference type="RefSeq" id="WP_118889407.1">
    <property type="nucleotide sequence ID" value="NZ_PHUT01000007.1"/>
</dbReference>
<proteinExistence type="predicted"/>
<dbReference type="GO" id="GO:0016787">
    <property type="term" value="F:hydrolase activity"/>
    <property type="evidence" value="ECO:0007669"/>
    <property type="project" value="UniProtKB-KW"/>
</dbReference>
<evidence type="ECO:0000313" key="4">
    <source>
        <dbReference type="Proteomes" id="UP000285456"/>
    </source>
</evidence>
<dbReference type="Pfam" id="PF03819">
    <property type="entry name" value="MazG"/>
    <property type="match status" value="1"/>
</dbReference>
<dbReference type="AlphaFoldDB" id="A0A417YGD9"/>
<dbReference type="OrthoDB" id="350573at2"/>
<protein>
    <submittedName>
        <fullName evidence="3">Nucleotide pyrophosphohydrolase</fullName>
    </submittedName>
</protein>
<evidence type="ECO:0000313" key="3">
    <source>
        <dbReference type="EMBL" id="RHW31849.1"/>
    </source>
</evidence>
<organism evidence="3 4">
    <name type="scientific">Oceanobacillus profundus</name>
    <dbReference type="NCBI Taxonomy" id="372463"/>
    <lineage>
        <taxon>Bacteria</taxon>
        <taxon>Bacillati</taxon>
        <taxon>Bacillota</taxon>
        <taxon>Bacilli</taxon>
        <taxon>Bacillales</taxon>
        <taxon>Bacillaceae</taxon>
        <taxon>Oceanobacillus</taxon>
    </lineage>
</organism>
<sequence>MEINEFQELSTRTMPEGDKNGKANYALGVTGEGGEVADIIKKHLFHGHELNREKLIEELGDVMHYVSGLAKMFDISLEEITEYNLNKLKDRYPEGFSKERSINRVR</sequence>
<name>A0A417YGD9_9BACI</name>
<gene>
    <name evidence="3" type="ORF">D1B32_11465</name>
</gene>
<accession>A0A417YGD9</accession>
<dbReference type="CDD" id="cd11541">
    <property type="entry name" value="NTP-PPase_u4"/>
    <property type="match status" value="1"/>
</dbReference>
<dbReference type="SUPFAM" id="SSF101386">
    <property type="entry name" value="all-alpha NTP pyrophosphatases"/>
    <property type="match status" value="1"/>
</dbReference>
<feature type="domain" description="NTP pyrophosphohydrolase MazG-like" evidence="2">
    <location>
        <begin position="24"/>
        <end position="96"/>
    </location>
</feature>
<dbReference type="PIRSF" id="PIRSF006639">
    <property type="entry name" value="UCP006639_pph"/>
    <property type="match status" value="1"/>
</dbReference>